<proteinExistence type="predicted"/>
<dbReference type="OrthoDB" id="3264871at2759"/>
<protein>
    <recommendedName>
        <fullName evidence="2">Endonuclease/exonuclease/phosphatase domain-containing protein</fullName>
    </recommendedName>
</protein>
<evidence type="ECO:0000256" key="1">
    <source>
        <dbReference type="SAM" id="MobiDB-lite"/>
    </source>
</evidence>
<dbReference type="InterPro" id="IPR005135">
    <property type="entry name" value="Endo/exonuclease/phosphatase"/>
</dbReference>
<dbReference type="Proteomes" id="UP000326396">
    <property type="component" value="Linkage Group LG6"/>
</dbReference>
<dbReference type="PANTHER" id="PTHR33710">
    <property type="entry name" value="BNAC02G09200D PROTEIN"/>
    <property type="match status" value="1"/>
</dbReference>
<sequence>MDGKTIEANLTEDMIEGRQRRPLPKGQQQQRSSYPTYRMIVLVPNQNTAAGSFWKIGSLIGVVKNLASLCDIHSAISDIQQTGYQIRYVGGLNILISFPSKKDCETFHKEHKEKWSEWFESLDIWEGQLIEYSRIAWPSIVSLNDEDLTFGRVGVLCKTGEKISGELNLVHKGHNFRCWITEEMDDWEPDFIAGMNSTTTSGGENTKSHFVRTEEVSEENEESSHVNQNTMQWSPERGKAGKEISNPIPSNFSYQFNALGPNKFNIGIGTNISRNPKKWPRITSPSKSPHPPLFVQGSLDLNTFITNSDEENNSNHREFSLNHIVEDTYQKDGRNSGESLIQSQEEHVDQITKRGGEEEQIPSRQRSSRENIEDEIEATIQGGKCLMMNYLSINARWVGDPAKANWIRRLKATHGIHFIAIQETQMAKSEKIHLNHFWGRTRYDYDFMNANGRSGGLLSIWNPVVFIKQNVIKATNYMVISGKIANKPYIINIVNVYAPQELIAKKELWCNLLNMRLTMNGYWIFMGDFNAVRCVEERFNSIFHESCANQFNDFFWNADLHEYNMGGHKFTCVTYGGRKHSKIDRVLVCKDFMDNWPDAVLTALPRFLSDHCPLILKMIPEDYGPRPFKFYNTWLAMDGFTDLINQIAGSFKFAGPSDKLLLTKLKYLKNGIKKWVVDQKIKEEATLGKLKKQIEELDLIAENRLLLQEERN</sequence>
<reference evidence="3 4" key="1">
    <citation type="submission" date="2019-05" db="EMBL/GenBank/DDBJ databases">
        <title>Mikania micrantha, genome provides insights into the molecular mechanism of rapid growth.</title>
        <authorList>
            <person name="Liu B."/>
        </authorList>
    </citation>
    <scope>NUCLEOTIDE SEQUENCE [LARGE SCALE GENOMIC DNA]</scope>
    <source>
        <strain evidence="3">NLD-2019</strain>
        <tissue evidence="3">Leaf</tissue>
    </source>
</reference>
<evidence type="ECO:0000313" key="4">
    <source>
        <dbReference type="Proteomes" id="UP000326396"/>
    </source>
</evidence>
<comment type="caution">
    <text evidence="3">The sequence shown here is derived from an EMBL/GenBank/DDBJ whole genome shotgun (WGS) entry which is preliminary data.</text>
</comment>
<dbReference type="InterPro" id="IPR036691">
    <property type="entry name" value="Endo/exonu/phosph_ase_sf"/>
</dbReference>
<gene>
    <name evidence="3" type="ORF">E3N88_32411</name>
</gene>
<dbReference type="SUPFAM" id="SSF56219">
    <property type="entry name" value="DNase I-like"/>
    <property type="match status" value="1"/>
</dbReference>
<feature type="region of interest" description="Disordered" evidence="1">
    <location>
        <begin position="216"/>
        <end position="241"/>
    </location>
</feature>
<dbReference type="GO" id="GO:0003824">
    <property type="term" value="F:catalytic activity"/>
    <property type="evidence" value="ECO:0007669"/>
    <property type="project" value="InterPro"/>
</dbReference>
<keyword evidence="4" id="KW-1185">Reference proteome</keyword>
<feature type="region of interest" description="Disordered" evidence="1">
    <location>
        <begin position="1"/>
        <end position="32"/>
    </location>
</feature>
<dbReference type="Gene3D" id="3.60.10.10">
    <property type="entry name" value="Endonuclease/exonuclease/phosphatase"/>
    <property type="match status" value="1"/>
</dbReference>
<feature type="region of interest" description="Disordered" evidence="1">
    <location>
        <begin position="351"/>
        <end position="370"/>
    </location>
</feature>
<evidence type="ECO:0000259" key="2">
    <source>
        <dbReference type="Pfam" id="PF03372"/>
    </source>
</evidence>
<dbReference type="AlphaFoldDB" id="A0A5N6M8Z0"/>
<accession>A0A5N6M8Z0</accession>
<dbReference type="EMBL" id="SZYD01000016">
    <property type="protein sequence ID" value="KAD3336892.1"/>
    <property type="molecule type" value="Genomic_DNA"/>
</dbReference>
<feature type="domain" description="Endonuclease/exonuclease/phosphatase" evidence="2">
    <location>
        <begin position="404"/>
        <end position="611"/>
    </location>
</feature>
<organism evidence="3 4">
    <name type="scientific">Mikania micrantha</name>
    <name type="common">bitter vine</name>
    <dbReference type="NCBI Taxonomy" id="192012"/>
    <lineage>
        <taxon>Eukaryota</taxon>
        <taxon>Viridiplantae</taxon>
        <taxon>Streptophyta</taxon>
        <taxon>Embryophyta</taxon>
        <taxon>Tracheophyta</taxon>
        <taxon>Spermatophyta</taxon>
        <taxon>Magnoliopsida</taxon>
        <taxon>eudicotyledons</taxon>
        <taxon>Gunneridae</taxon>
        <taxon>Pentapetalae</taxon>
        <taxon>asterids</taxon>
        <taxon>campanulids</taxon>
        <taxon>Asterales</taxon>
        <taxon>Asteraceae</taxon>
        <taxon>Asteroideae</taxon>
        <taxon>Heliantheae alliance</taxon>
        <taxon>Eupatorieae</taxon>
        <taxon>Mikania</taxon>
    </lineage>
</organism>
<dbReference type="PANTHER" id="PTHR33710:SF64">
    <property type="entry name" value="ENDONUCLEASE_EXONUCLEASE_PHOSPHATASE DOMAIN-CONTAINING PROTEIN"/>
    <property type="match status" value="1"/>
</dbReference>
<dbReference type="Pfam" id="PF03372">
    <property type="entry name" value="Exo_endo_phos"/>
    <property type="match status" value="1"/>
</dbReference>
<evidence type="ECO:0000313" key="3">
    <source>
        <dbReference type="EMBL" id="KAD3336892.1"/>
    </source>
</evidence>
<name>A0A5N6M8Z0_9ASTR</name>